<dbReference type="Pfam" id="PF01274">
    <property type="entry name" value="MS_TIM-barrel"/>
    <property type="match status" value="1"/>
</dbReference>
<evidence type="ECO:0000313" key="10">
    <source>
        <dbReference type="EMBL" id="MDM5146986.1"/>
    </source>
</evidence>
<evidence type="ECO:0000259" key="8">
    <source>
        <dbReference type="Pfam" id="PF20656"/>
    </source>
</evidence>
<dbReference type="InterPro" id="IPR046363">
    <property type="entry name" value="MS_N_TIM-barrel_dom"/>
</dbReference>
<reference evidence="10" key="1">
    <citation type="submission" date="2022-08" db="EMBL/GenBank/DDBJ databases">
        <authorList>
            <person name="Dzunkova M."/>
            <person name="La Clair J."/>
            <person name="Tyml T."/>
            <person name="Doud D."/>
            <person name="Schulz F."/>
            <person name="Piquer S."/>
            <person name="Porcel Sanchis D."/>
            <person name="Osborn A."/>
            <person name="Robinson D."/>
            <person name="Louie K.B."/>
            <person name="Bowen B.P."/>
            <person name="Bowers R."/>
            <person name="Lee J."/>
            <person name="Arnau Llombart V."/>
            <person name="Diaz Villanueva W."/>
            <person name="Gosliner T."/>
            <person name="Northen T."/>
            <person name="Cheng J.-F."/>
            <person name="Burkart M.D."/>
            <person name="Woyke T."/>
        </authorList>
    </citation>
    <scope>NUCLEOTIDE SEQUENCE</scope>
    <source>
        <strain evidence="10">Df01</strain>
    </source>
</reference>
<gene>
    <name evidence="10" type="primary">aceB</name>
    <name evidence="10" type="ORF">NQX30_01115</name>
</gene>
<evidence type="ECO:0000256" key="1">
    <source>
        <dbReference type="ARBA" id="ARBA00006394"/>
    </source>
</evidence>
<sequence length="521" mass="57812">MLEIKNKTSLDSWSPNIFTPEALAFVEKIADKFSARRDALLDARRAAKERFDGGQLPGFLPDTKDLRMENWQVADAPLALQNRRVEITAPAERQKVIQALNSSAKAYMADFEDSLAPTWKNIATGQQALYDAVRGTCDTVNSVTGKHYALKPDHECVLIVRPRGWHLPEKNVLRQGKAVAGAFVDFGLFFFHNAKLLATNERGPYFYLPKTEHWREAALWNDIMDFAEKELELPANSTKATLLIETLPAVFQMHEILHAMRARLVGLNCGRWDYIFSYIKTLARHQQRILPARALVTMDKAFLKSYSEELVETCHRRGAHAMGGMSAFIPIRGDEEANALALEKVREDKKREAANGHDGTWVAHPGLIDLAVDAFSEYMPKAHQKDKLSGIAHSASALLELPEGGINLADFDSNIQVALRYTAAWLGGTGAVPIFNMMEDAATAEISRAQLWQWMQYATTLSDGVEIDAALFANRLQSAVNAINADGELTYLSAAADMLDSLVNSPDMADFLTTGAYALID</sequence>
<evidence type="ECO:0000313" key="11">
    <source>
        <dbReference type="Proteomes" id="UP001168167"/>
    </source>
</evidence>
<evidence type="ECO:0000259" key="9">
    <source>
        <dbReference type="Pfam" id="PF20659"/>
    </source>
</evidence>
<reference evidence="10" key="2">
    <citation type="journal article" date="2023" name="Microbiome">
        <title>Synthase-selected sorting approach identifies a beta-lactone synthase in a nudibranch symbiotic bacterium.</title>
        <authorList>
            <person name="Dzunkova M."/>
            <person name="La Clair J.J."/>
            <person name="Tyml T."/>
            <person name="Doud D."/>
            <person name="Schulz F."/>
            <person name="Piquer-Esteban S."/>
            <person name="Porcel Sanchis D."/>
            <person name="Osborn A."/>
            <person name="Robinson D."/>
            <person name="Louie K.B."/>
            <person name="Bowen B.P."/>
            <person name="Bowers R.M."/>
            <person name="Lee J."/>
            <person name="Arnau V."/>
            <person name="Diaz-Villanueva W."/>
            <person name="Stepanauskas R."/>
            <person name="Gosliner T."/>
            <person name="Date S.V."/>
            <person name="Northen T.R."/>
            <person name="Cheng J.F."/>
            <person name="Burkart M.D."/>
            <person name="Woyke T."/>
        </authorList>
    </citation>
    <scope>NUCLEOTIDE SEQUENCE</scope>
    <source>
        <strain evidence="10">Df01</strain>
    </source>
</reference>
<dbReference type="PIRSF" id="PIRSF001363">
    <property type="entry name" value="Malate_synth"/>
    <property type="match status" value="1"/>
</dbReference>
<dbReference type="CDD" id="cd00727">
    <property type="entry name" value="malate_synt_A"/>
    <property type="match status" value="1"/>
</dbReference>
<keyword evidence="11" id="KW-1185">Reference proteome</keyword>
<dbReference type="GO" id="GO:0004474">
    <property type="term" value="F:malate synthase activity"/>
    <property type="evidence" value="ECO:0007669"/>
    <property type="project" value="UniProtKB-EC"/>
</dbReference>
<feature type="domain" description="Malate synthase N-terminal" evidence="8">
    <location>
        <begin position="16"/>
        <end position="64"/>
    </location>
</feature>
<evidence type="ECO:0000256" key="6">
    <source>
        <dbReference type="ARBA" id="ARBA00047918"/>
    </source>
</evidence>
<dbReference type="InterPro" id="IPR048356">
    <property type="entry name" value="MS_N"/>
</dbReference>
<dbReference type="PANTHER" id="PTHR42902">
    <property type="entry name" value="MALATE SYNTHASE"/>
    <property type="match status" value="1"/>
</dbReference>
<dbReference type="InterPro" id="IPR048355">
    <property type="entry name" value="MS_C"/>
</dbReference>
<keyword evidence="3" id="KW-0329">Glyoxylate bypass</keyword>
<feature type="domain" description="Malate synthase C-terminal" evidence="9">
    <location>
        <begin position="410"/>
        <end position="519"/>
    </location>
</feature>
<dbReference type="PANTHER" id="PTHR42902:SF1">
    <property type="entry name" value="MALATE SYNTHASE 1-RELATED"/>
    <property type="match status" value="1"/>
</dbReference>
<keyword evidence="4" id="KW-0816">Tricarboxylic acid cycle</keyword>
<evidence type="ECO:0000259" key="7">
    <source>
        <dbReference type="Pfam" id="PF01274"/>
    </source>
</evidence>
<proteinExistence type="inferred from homology"/>
<dbReference type="InterPro" id="IPR001465">
    <property type="entry name" value="Malate_synthase_TIM"/>
</dbReference>
<dbReference type="SUPFAM" id="SSF51645">
    <property type="entry name" value="Malate synthase G"/>
    <property type="match status" value="1"/>
</dbReference>
<dbReference type="NCBIfam" id="TIGR01344">
    <property type="entry name" value="malate_syn_A"/>
    <property type="match status" value="1"/>
</dbReference>
<keyword evidence="10" id="KW-0012">Acyltransferase</keyword>
<accession>A0ABT7QK07</accession>
<organism evidence="10 11">
    <name type="scientific">Candidatus Doriopsillibacter californiensis</name>
    <dbReference type="NCBI Taxonomy" id="2970740"/>
    <lineage>
        <taxon>Bacteria</taxon>
        <taxon>Pseudomonadati</taxon>
        <taxon>Pseudomonadota</taxon>
        <taxon>Gammaproteobacteria</taxon>
        <taxon>Candidatus Tethybacterales</taxon>
        <taxon>Candidatus Persebacteraceae</taxon>
        <taxon>Candidatus Doriopsillibacter</taxon>
    </lineage>
</organism>
<dbReference type="Gene3D" id="3.20.20.360">
    <property type="entry name" value="Malate synthase, domain 3"/>
    <property type="match status" value="1"/>
</dbReference>
<dbReference type="EC" id="2.3.3.9" evidence="2"/>
<dbReference type="InterPro" id="IPR044856">
    <property type="entry name" value="Malate_synth_C_sf"/>
</dbReference>
<protein>
    <recommendedName>
        <fullName evidence="2">malate synthase</fullName>
        <ecNumber evidence="2">2.3.3.9</ecNumber>
    </recommendedName>
</protein>
<dbReference type="InterPro" id="IPR011076">
    <property type="entry name" value="Malate_synth_sf"/>
</dbReference>
<dbReference type="Pfam" id="PF20659">
    <property type="entry name" value="MS_C"/>
    <property type="match status" value="1"/>
</dbReference>
<dbReference type="EMBL" id="JANQAO010000001">
    <property type="protein sequence ID" value="MDM5146986.1"/>
    <property type="molecule type" value="Genomic_DNA"/>
</dbReference>
<dbReference type="InterPro" id="IPR006252">
    <property type="entry name" value="Malate_synthA"/>
</dbReference>
<comment type="catalytic activity">
    <reaction evidence="6">
        <text>glyoxylate + acetyl-CoA + H2O = (S)-malate + CoA + H(+)</text>
        <dbReference type="Rhea" id="RHEA:18181"/>
        <dbReference type="ChEBI" id="CHEBI:15377"/>
        <dbReference type="ChEBI" id="CHEBI:15378"/>
        <dbReference type="ChEBI" id="CHEBI:15589"/>
        <dbReference type="ChEBI" id="CHEBI:36655"/>
        <dbReference type="ChEBI" id="CHEBI:57287"/>
        <dbReference type="ChEBI" id="CHEBI:57288"/>
        <dbReference type="EC" id="2.3.3.9"/>
    </reaction>
</comment>
<feature type="domain" description="Malate synthase TIM barrel" evidence="7">
    <location>
        <begin position="157"/>
        <end position="385"/>
    </location>
</feature>
<evidence type="ECO:0000256" key="4">
    <source>
        <dbReference type="ARBA" id="ARBA00022532"/>
    </source>
</evidence>
<dbReference type="Pfam" id="PF20656">
    <property type="entry name" value="MS_N"/>
    <property type="match status" value="1"/>
</dbReference>
<name>A0ABT7QK07_9GAMM</name>
<dbReference type="Gene3D" id="1.20.1220.12">
    <property type="entry name" value="Malate synthase, domain III"/>
    <property type="match status" value="1"/>
</dbReference>
<comment type="similarity">
    <text evidence="1">Belongs to the malate synthase family.</text>
</comment>
<evidence type="ECO:0000256" key="3">
    <source>
        <dbReference type="ARBA" id="ARBA00022435"/>
    </source>
</evidence>
<comment type="caution">
    <text evidence="10">The sequence shown here is derived from an EMBL/GenBank/DDBJ whole genome shotgun (WGS) entry which is preliminary data.</text>
</comment>
<evidence type="ECO:0000256" key="5">
    <source>
        <dbReference type="ARBA" id="ARBA00022679"/>
    </source>
</evidence>
<evidence type="ECO:0000256" key="2">
    <source>
        <dbReference type="ARBA" id="ARBA00012636"/>
    </source>
</evidence>
<keyword evidence="5 10" id="KW-0808">Transferase</keyword>
<dbReference type="Proteomes" id="UP001168167">
    <property type="component" value="Unassembled WGS sequence"/>
</dbReference>